<name>H0EAF1_9ACTN</name>
<proteinExistence type="predicted"/>
<dbReference type="RefSeq" id="WP_007578274.1">
    <property type="nucleotide sequence ID" value="NZ_AGUD01000295.1"/>
</dbReference>
<dbReference type="PATRIC" id="fig|1097667.3.peg.3790"/>
<organism evidence="1 2">
    <name type="scientific">Patulibacter medicamentivorans</name>
    <dbReference type="NCBI Taxonomy" id="1097667"/>
    <lineage>
        <taxon>Bacteria</taxon>
        <taxon>Bacillati</taxon>
        <taxon>Actinomycetota</taxon>
        <taxon>Thermoleophilia</taxon>
        <taxon>Solirubrobacterales</taxon>
        <taxon>Patulibacteraceae</taxon>
        <taxon>Patulibacter</taxon>
    </lineage>
</organism>
<dbReference type="Proteomes" id="UP000005143">
    <property type="component" value="Unassembled WGS sequence"/>
</dbReference>
<evidence type="ECO:0000313" key="1">
    <source>
        <dbReference type="EMBL" id="EHN09278.1"/>
    </source>
</evidence>
<dbReference type="EMBL" id="AGUD01000295">
    <property type="protein sequence ID" value="EHN09278.1"/>
    <property type="molecule type" value="Genomic_DNA"/>
</dbReference>
<dbReference type="AlphaFoldDB" id="H0EAF1"/>
<comment type="caution">
    <text evidence="1">The sequence shown here is derived from an EMBL/GenBank/DDBJ whole genome shotgun (WGS) entry which is preliminary data.</text>
</comment>
<gene>
    <name evidence="1" type="ORF">PAI11_38250</name>
</gene>
<keyword evidence="2" id="KW-1185">Reference proteome</keyword>
<sequence length="769" mass="79903">MSSDPTPSPIPVGDLRLYDSYLPALGAGSWYLEADHALLDGSAVVNADALTAKQELVVTAPQLSLPQDEILALHPPPGSTGQFADELPHVVLSEPMLPWERSLAGDVAGRPWLALLVLDADQVVDPAGSATGAIATTVDAFLATADGSVLKPSVTREHDVAGSDPMTMVVVPTTAFAAVMPRLDELEYLAHCRQASTADKATLAEQGLFSVVVANRFPAAPAAAGDPPARCLVHLVSVEGLEPYLVESPDFGSATSVALASLASWSFWTIPDPREDFRGLMEAIVQAGSDHGSPAPDAYRLRLRSDSIDGAAPGGGEAIARLRQGYVPLTYATRTGESTLGWYRGPLAPYPVARLDRSTPLPTADAALAYQPAYGVFDASLAAAFHVGRAAALADPAFGQRLLDLRTRGHRFADALHHRLTSDAFSATEIAALSGANVQDELRGVLTADLLADLGKPGLLPVPPAPPPPGPDSSPQEALAAFLAEDDVQQALLDAVGVDLDPVATWLGQLLLLGPVPFHALVPRESMLPRESLRFFHLDPNWLAALLDGALSIGIESSRDTFFHQIAGDVLHAAAYDAVAEYRSTIAGTGPPSPATGTGPMSGMLLRSGVVSGWPNLAVRPEDHDGALLATLRMERLSPDVLLCLFTGTPAKVTVAEPQEGFRFGVDQDGCATLRSLAATASLQVGEQFPGDPVVLVRDPQGTLPGAMRPGGARVLNVAPGAEGGLVAQLAAGVAKAAQTAVATFGSADLALQMLNAPEAVAFTAPTGG</sequence>
<reference evidence="1 2" key="1">
    <citation type="journal article" date="2013" name="Biodegradation">
        <title>Quantitative proteomic analysis of ibuprofen-degrading Patulibacter sp. strain I11.</title>
        <authorList>
            <person name="Almeida B."/>
            <person name="Kjeldal H."/>
            <person name="Lolas I."/>
            <person name="Knudsen A.D."/>
            <person name="Carvalho G."/>
            <person name="Nielsen K.L."/>
            <person name="Barreto Crespo M.T."/>
            <person name="Stensballe A."/>
            <person name="Nielsen J.L."/>
        </authorList>
    </citation>
    <scope>NUCLEOTIDE SEQUENCE [LARGE SCALE GENOMIC DNA]</scope>
    <source>
        <strain evidence="1 2">I11</strain>
    </source>
</reference>
<accession>H0EAF1</accession>
<evidence type="ECO:0000313" key="2">
    <source>
        <dbReference type="Proteomes" id="UP000005143"/>
    </source>
</evidence>
<protein>
    <submittedName>
        <fullName evidence="1">Uncharacterized protein</fullName>
    </submittedName>
</protein>